<dbReference type="AlphaFoldDB" id="A0A2S6BVM3"/>
<keyword evidence="1" id="KW-0812">Transmembrane</keyword>
<dbReference type="PANTHER" id="PTHR35896:SF3">
    <property type="entry name" value="MAJOR FACILITATOR SUPERFAMILY TRANSPORTER"/>
    <property type="match status" value="1"/>
</dbReference>
<dbReference type="Proteomes" id="UP000237631">
    <property type="component" value="Unassembled WGS sequence"/>
</dbReference>
<keyword evidence="3" id="KW-1185">Reference proteome</keyword>
<dbReference type="STRING" id="357750.A0A2S6BVM3"/>
<accession>A0A2S6BVM3</accession>
<dbReference type="OrthoDB" id="3501153at2759"/>
<dbReference type="EMBL" id="PNEN01001750">
    <property type="protein sequence ID" value="PPJ51521.1"/>
    <property type="molecule type" value="Genomic_DNA"/>
</dbReference>
<reference evidence="3" key="1">
    <citation type="journal article" date="2017" name="bioRxiv">
        <title>Conservation of a gene cluster reveals novel cercosporin biosynthetic mechanisms and extends production to the genus Colletotrichum.</title>
        <authorList>
            <person name="de Jonge R."/>
            <person name="Ebert M.K."/>
            <person name="Huitt-Roehl C.R."/>
            <person name="Pal P."/>
            <person name="Suttle J.C."/>
            <person name="Spanner R.E."/>
            <person name="Neubauer J.D."/>
            <person name="Jurick W.M.II."/>
            <person name="Stott K.A."/>
            <person name="Secor G.A."/>
            <person name="Thomma B.P.H.J."/>
            <person name="Van de Peer Y."/>
            <person name="Townsend C.A."/>
            <person name="Bolton M.D."/>
        </authorList>
    </citation>
    <scope>NUCLEOTIDE SEQUENCE [LARGE SCALE GENOMIC DNA]</scope>
    <source>
        <strain evidence="3">CBS538.71</strain>
    </source>
</reference>
<gene>
    <name evidence="2" type="ORF">CBER1_09212</name>
</gene>
<proteinExistence type="predicted"/>
<keyword evidence="1" id="KW-1133">Transmembrane helix</keyword>
<protein>
    <submittedName>
        <fullName evidence="2">Uncharacterized protein</fullName>
    </submittedName>
</protein>
<feature type="transmembrane region" description="Helical" evidence="1">
    <location>
        <begin position="47"/>
        <end position="64"/>
    </location>
</feature>
<evidence type="ECO:0000313" key="2">
    <source>
        <dbReference type="EMBL" id="PPJ51521.1"/>
    </source>
</evidence>
<organism evidence="2 3">
    <name type="scientific">Cercospora berteroae</name>
    <dbReference type="NCBI Taxonomy" id="357750"/>
    <lineage>
        <taxon>Eukaryota</taxon>
        <taxon>Fungi</taxon>
        <taxon>Dikarya</taxon>
        <taxon>Ascomycota</taxon>
        <taxon>Pezizomycotina</taxon>
        <taxon>Dothideomycetes</taxon>
        <taxon>Dothideomycetidae</taxon>
        <taxon>Mycosphaerellales</taxon>
        <taxon>Mycosphaerellaceae</taxon>
        <taxon>Cercospora</taxon>
    </lineage>
</organism>
<dbReference type="InterPro" id="IPR053008">
    <property type="entry name" value="Phomopsin_biosynth_assoc"/>
</dbReference>
<evidence type="ECO:0000256" key="1">
    <source>
        <dbReference type="SAM" id="Phobius"/>
    </source>
</evidence>
<comment type="caution">
    <text evidence="2">The sequence shown here is derived from an EMBL/GenBank/DDBJ whole genome shotgun (WGS) entry which is preliminary data.</text>
</comment>
<keyword evidence="1" id="KW-0472">Membrane</keyword>
<dbReference type="PANTHER" id="PTHR35896">
    <property type="entry name" value="IG-LIKE DOMAIN-CONTAINING PROTEIN"/>
    <property type="match status" value="1"/>
</dbReference>
<sequence length="221" mass="24909">MFSHHEKQKSPEGLPLWDAEADDMPEYSTGGPVASEKSSRAPYHKPWLAILMIFIATITANASYDAFRTIVAKPNGMRVHCGATVEEAQDRGCVYDVMANAWTPRECYFPTLAQDFLALPNSTWFYDESHEQQISMEVLREGNILTLYPHSTHHDRHCLYTWRKLSLAAEMGGLVDTEAGSVPHTKHCTDYMAKMGGQTFEKPIETSRKFIGCMRLGSTML</sequence>
<name>A0A2S6BVM3_9PEZI</name>
<evidence type="ECO:0000313" key="3">
    <source>
        <dbReference type="Proteomes" id="UP000237631"/>
    </source>
</evidence>